<evidence type="ECO:0000313" key="2">
    <source>
        <dbReference type="Proteomes" id="UP000002497"/>
    </source>
</evidence>
<dbReference type="Proteomes" id="UP000002497">
    <property type="component" value="Unassembled WGS sequence"/>
</dbReference>
<dbReference type="VEuPathDB" id="FungiDB:CPSG_02074"/>
<dbReference type="AlphaFoldDB" id="E9CX91"/>
<reference evidence="2" key="1">
    <citation type="journal article" date="2010" name="Genome Res.">
        <title>Population genomic sequencing of Coccidioides fungi reveals recent hybridization and transposon control.</title>
        <authorList>
            <person name="Neafsey D.E."/>
            <person name="Barker B.M."/>
            <person name="Sharpton T.J."/>
            <person name="Stajich J.E."/>
            <person name="Park D.J."/>
            <person name="Whiston E."/>
            <person name="Hung C.-Y."/>
            <person name="McMahan C."/>
            <person name="White J."/>
            <person name="Sykes S."/>
            <person name="Heiman D."/>
            <person name="Young S."/>
            <person name="Zeng Q."/>
            <person name="Abouelleil A."/>
            <person name="Aftuck L."/>
            <person name="Bessette D."/>
            <person name="Brown A."/>
            <person name="FitzGerald M."/>
            <person name="Lui A."/>
            <person name="Macdonald J.P."/>
            <person name="Priest M."/>
            <person name="Orbach M.J."/>
            <person name="Galgiani J.N."/>
            <person name="Kirkland T.N."/>
            <person name="Cole G.T."/>
            <person name="Birren B.W."/>
            <person name="Henn M.R."/>
            <person name="Taylor J.W."/>
            <person name="Rounsley S.D."/>
        </authorList>
    </citation>
    <scope>NUCLEOTIDE SEQUENCE [LARGE SCALE GENOMIC DNA]</scope>
    <source>
        <strain evidence="2">RMSCC 757 / Silveira</strain>
    </source>
</reference>
<sequence>MTTLWWPWPWTIRANWTQHERVRDTRRIVVKKLRSSRALSQSPQVVTHPGQTDTQFARHIVIVTYAHHHMTCASEAWPEISVVENAHATNTRTLFGSNTFRQTNRDFTLHPQVAELWA</sequence>
<name>E9CX91_COCPS</name>
<dbReference type="HOGENOM" id="CLU_2072925_0_0_1"/>
<evidence type="ECO:0000313" key="1">
    <source>
        <dbReference type="EMBL" id="EFW21917.1"/>
    </source>
</evidence>
<dbReference type="EMBL" id="GL636487">
    <property type="protein sequence ID" value="EFW21917.1"/>
    <property type="molecule type" value="Genomic_DNA"/>
</dbReference>
<accession>E9CX91</accession>
<organism evidence="2">
    <name type="scientific">Coccidioides posadasii (strain RMSCC 757 / Silveira)</name>
    <name type="common">Valley fever fungus</name>
    <dbReference type="NCBI Taxonomy" id="443226"/>
    <lineage>
        <taxon>Eukaryota</taxon>
        <taxon>Fungi</taxon>
        <taxon>Dikarya</taxon>
        <taxon>Ascomycota</taxon>
        <taxon>Pezizomycotina</taxon>
        <taxon>Eurotiomycetes</taxon>
        <taxon>Eurotiomycetidae</taxon>
        <taxon>Onygenales</taxon>
        <taxon>Onygenaceae</taxon>
        <taxon>Coccidioides</taxon>
    </lineage>
</organism>
<gene>
    <name evidence="1" type="ORF">CPSG_02074</name>
</gene>
<proteinExistence type="predicted"/>
<protein>
    <submittedName>
        <fullName evidence="1">Predicted protein</fullName>
    </submittedName>
</protein>
<reference evidence="2" key="2">
    <citation type="submission" date="2010-03" db="EMBL/GenBank/DDBJ databases">
        <title>The genome sequence of Coccidioides posadasii strain Silveira.</title>
        <authorList>
            <consortium name="The Broad Institute Genome Sequencing Center for Infectious Disease"/>
            <person name="Neafsey D."/>
            <person name="Orbach M."/>
            <person name="Henn M.R."/>
            <person name="Cole G.T."/>
            <person name="Galgiani J."/>
            <person name="Gardner M.J."/>
            <person name="Kirkland T.N."/>
            <person name="Taylor J.W."/>
            <person name="Young S.K."/>
            <person name="Zeng Q."/>
            <person name="Koehrsen M."/>
            <person name="Alvarado L."/>
            <person name="Berlin A."/>
            <person name="Borenstein D."/>
            <person name="Chapman S.B."/>
            <person name="Chen Z."/>
            <person name="Engels R."/>
            <person name="Freedman E."/>
            <person name="Gellesch M."/>
            <person name="Goldberg J."/>
            <person name="Griggs A."/>
            <person name="Gujja S."/>
            <person name="Heilman E."/>
            <person name="Heiman D."/>
            <person name="Howarth C."/>
            <person name="Jen D."/>
            <person name="Larson L."/>
            <person name="Mehta T."/>
            <person name="Neiman D."/>
            <person name="Park D."/>
            <person name="Pearson M."/>
            <person name="Richards J."/>
            <person name="Roberts A."/>
            <person name="Saif S."/>
            <person name="Shea T."/>
            <person name="Shenoy N."/>
            <person name="Sisk P."/>
            <person name="Stolte C."/>
            <person name="Sykes S."/>
            <person name="Walk T."/>
            <person name="White J."/>
            <person name="Yandava C."/>
            <person name="Haas B."/>
            <person name="Nusbaum C."/>
            <person name="Birren B."/>
        </authorList>
    </citation>
    <scope>NUCLEOTIDE SEQUENCE [LARGE SCALE GENOMIC DNA]</scope>
    <source>
        <strain evidence="2">RMSCC 757 / Silveira</strain>
    </source>
</reference>
<keyword evidence="2" id="KW-1185">Reference proteome</keyword>